<sequence>MSDGEPENIHDDAEENLDAAFDELADDGAHDAPFNATEVPLTLEAVDAPNQQSVEAAIYDHSEEQPVDHAALFHAERVNRVGFGTLRKLWTDGDAKGAMRLLSRRHQLTIERQHRLDVEDPDMSIGAGPHYLDFVMYVGDGLGLDAVLPNIATDHTWRLSLNFSTMQQLWPDGKPTRLPFDTRGRMMYVGRRMEEHVWLSMVPNEWLIPDHPLNATGAWPRLNVPTSAMESKHALMLVMFMAHAFSTLRVRDFSCREHYPEPLTRAKVNSVTDILSRSIDLRLDDVRALDEHFKHQWEDWIEHAPDSWKRDRFLTNNTPVAISMKYGQNQQVVRPDMTTIEARNWKRDRDYAHIKLFRFSIATHVNHMEVLQWEDIPIGALVANNPIAYDSPDEDEVVRQQVDLETLPILDMDGNEITVYGPDGYRIVRRSIADMEEAGGLLDLGKVHTLFEAPPDGLHGDNRQNAVKYTLYPLAFTKRYGNVQADGLVTPFARRMDLLDTQLWEERGPGEDGMDVDEPAIPRLLHAVCCQIYNSLSHRVRDAAKFHEVQRGMLAAALSGCTAPTLPGKNRWRRIVERVREALPHERFAEKVRGDNQPQSMRFENTYQLDVQMLPERKRSGDVIFREVIKPLARIWAHPSVLQPVKCVCVALKKGVVPELFQCATYPLTCLIEKLWKDVEPSLEAGYVVDPCILETMAMLERTLNYGHTGNTRVLTKTLMNQMWLGLSVVQDGLPCIADWFISSAAMSAGMITIQKDRWPVHARTRLPLTASQRCQELTYGKGHYVSYLAAFTIKIAMKHVPNDQYADQEDVILRLACYAADVALRSLVSDVMTLVQTALLEQLTSMINEDGPEAGIARGRKRALIAWLRSKNPLSLDNDTLPYLIEAIVVPLDGEMDLKKSNPATTPLIQFIEDVVTHCKKDRPRRRPPFIADGQFLHVARAAICEVTAFARRHGIKEEDVVNVVHQGFIAACHKLKIHQVPWSIPANGRAGAPSTRVVHDVWMNLCAKNPKGPPMSAAILAHSRMPAALARRASQKIIASAPTGEWTIAEVSLKKFHTVLHKTVLPKELLVHGVEEQRVPDYIRAAFNHARTSYNPENPIHLLAIIASIACAGLLPAIFAHEADLNDNVPSNPSHYTAHLRQLDWVRKPNKNGGKGVNDKELFMRVLMWYIICLYDEESPISQRARARGEDRPAGGNSKWFSKYSSKAKAFKVPVWGQDVHPLQASAIGSLHENVVRRLMSDDKYGGYDAIQFMMGTKTADHLSETGYVSRRATGILPSSNSMASTSALGSASSRGKRENREWEADEDEYVRADTSALQTHRRKASRTY</sequence>
<feature type="domain" description="DUF8190" evidence="2">
    <location>
        <begin position="157"/>
        <end position="272"/>
    </location>
</feature>
<proteinExistence type="predicted"/>
<reference evidence="3" key="1">
    <citation type="submission" date="2021-03" db="EMBL/GenBank/DDBJ databases">
        <title>Evolutionary innovations through gain and loss of genes in the ectomycorrhizal Boletales.</title>
        <authorList>
            <person name="Wu G."/>
            <person name="Miyauchi S."/>
            <person name="Morin E."/>
            <person name="Yang Z.-L."/>
            <person name="Xu J."/>
            <person name="Martin F.M."/>
        </authorList>
    </citation>
    <scope>NUCLEOTIDE SEQUENCE</scope>
    <source>
        <strain evidence="3">BR01</strain>
    </source>
</reference>
<accession>A0A8I2YE72</accession>
<dbReference type="Proteomes" id="UP000683000">
    <property type="component" value="Unassembled WGS sequence"/>
</dbReference>
<dbReference type="EMBL" id="JAGFBS010000054">
    <property type="protein sequence ID" value="KAG6370252.1"/>
    <property type="molecule type" value="Genomic_DNA"/>
</dbReference>
<evidence type="ECO:0000313" key="4">
    <source>
        <dbReference type="Proteomes" id="UP000683000"/>
    </source>
</evidence>
<gene>
    <name evidence="3" type="ORF">JVT61DRAFT_12196</name>
</gene>
<evidence type="ECO:0000313" key="3">
    <source>
        <dbReference type="EMBL" id="KAG6370252.1"/>
    </source>
</evidence>
<feature type="compositionally biased region" description="Basic residues" evidence="1">
    <location>
        <begin position="1322"/>
        <end position="1331"/>
    </location>
</feature>
<dbReference type="OrthoDB" id="2736611at2759"/>
<evidence type="ECO:0000259" key="2">
    <source>
        <dbReference type="Pfam" id="PF26608"/>
    </source>
</evidence>
<keyword evidence="4" id="KW-1185">Reference proteome</keyword>
<organism evidence="3 4">
    <name type="scientific">Boletus reticuloceps</name>
    <dbReference type="NCBI Taxonomy" id="495285"/>
    <lineage>
        <taxon>Eukaryota</taxon>
        <taxon>Fungi</taxon>
        <taxon>Dikarya</taxon>
        <taxon>Basidiomycota</taxon>
        <taxon>Agaricomycotina</taxon>
        <taxon>Agaricomycetes</taxon>
        <taxon>Agaricomycetidae</taxon>
        <taxon>Boletales</taxon>
        <taxon>Boletineae</taxon>
        <taxon>Boletaceae</taxon>
        <taxon>Boletoideae</taxon>
        <taxon>Boletus</taxon>
    </lineage>
</organism>
<evidence type="ECO:0000256" key="1">
    <source>
        <dbReference type="SAM" id="MobiDB-lite"/>
    </source>
</evidence>
<comment type="caution">
    <text evidence="3">The sequence shown here is derived from an EMBL/GenBank/DDBJ whole genome shotgun (WGS) entry which is preliminary data.</text>
</comment>
<dbReference type="Pfam" id="PF26608">
    <property type="entry name" value="DUF8190"/>
    <property type="match status" value="1"/>
</dbReference>
<dbReference type="InterPro" id="IPR058503">
    <property type="entry name" value="DUF8190"/>
</dbReference>
<protein>
    <recommendedName>
        <fullName evidence="2">DUF8190 domain-containing protein</fullName>
    </recommendedName>
</protein>
<feature type="region of interest" description="Disordered" evidence="1">
    <location>
        <begin position="1281"/>
        <end position="1331"/>
    </location>
</feature>
<feature type="compositionally biased region" description="Polar residues" evidence="1">
    <location>
        <begin position="1281"/>
        <end position="1296"/>
    </location>
</feature>
<name>A0A8I2YE72_9AGAM</name>